<evidence type="ECO:0000313" key="2">
    <source>
        <dbReference type="EMBL" id="MBW4657308.1"/>
    </source>
</evidence>
<reference evidence="2" key="2">
    <citation type="journal article" date="2022" name="Microbiol. Resour. Announc.">
        <title>Metagenome Sequencing to Explore Phylogenomics of Terrestrial Cyanobacteria.</title>
        <authorList>
            <person name="Ward R.D."/>
            <person name="Stajich J.E."/>
            <person name="Johansen J.R."/>
            <person name="Huntemann M."/>
            <person name="Clum A."/>
            <person name="Foster B."/>
            <person name="Foster B."/>
            <person name="Roux S."/>
            <person name="Palaniappan K."/>
            <person name="Varghese N."/>
            <person name="Mukherjee S."/>
            <person name="Reddy T.B.K."/>
            <person name="Daum C."/>
            <person name="Copeland A."/>
            <person name="Chen I.A."/>
            <person name="Ivanova N.N."/>
            <person name="Kyrpides N.C."/>
            <person name="Shapiro N."/>
            <person name="Eloe-Fadrosh E.A."/>
            <person name="Pietrasiak N."/>
        </authorList>
    </citation>
    <scope>NUCLEOTIDE SEQUENCE</scope>
    <source>
        <strain evidence="2">UHER 2000/2452</strain>
    </source>
</reference>
<dbReference type="AlphaFoldDB" id="A0A951ULX5"/>
<organism evidence="2 3">
    <name type="scientific">Drouetiella hepatica Uher 2000/2452</name>
    <dbReference type="NCBI Taxonomy" id="904376"/>
    <lineage>
        <taxon>Bacteria</taxon>
        <taxon>Bacillati</taxon>
        <taxon>Cyanobacteriota</taxon>
        <taxon>Cyanophyceae</taxon>
        <taxon>Oculatellales</taxon>
        <taxon>Oculatellaceae</taxon>
        <taxon>Drouetiella</taxon>
    </lineage>
</organism>
<gene>
    <name evidence="2" type="ORF">KME15_01430</name>
</gene>
<comment type="caution">
    <text evidence="2">The sequence shown here is derived from an EMBL/GenBank/DDBJ whole genome shotgun (WGS) entry which is preliminary data.</text>
</comment>
<sequence>MNCSPFLLPLRRILISCLALPLLLISAGCNGLWMSQLSELPLTMRVTPVDAGVYAIAGETRLPENTQITVAAVRYLAVDELPTDSLPANSLLVNATQFNPTPTYSILAYQPAKVTKGKWQTQLDLWQVAKDGKYQESWQLEQSRLGVSFKPSEKVMFLATLPPADDLSALEQRLARQGMRLAIGTVRSTSEGQRYAQVNQSLAIALPTGETAPPTSADEANFGWGDRYLIPQEPQNPYDLQFPGDRQTNAPPMPDEFLQ</sequence>
<feature type="region of interest" description="Disordered" evidence="1">
    <location>
        <begin position="233"/>
        <end position="259"/>
    </location>
</feature>
<evidence type="ECO:0000313" key="3">
    <source>
        <dbReference type="Proteomes" id="UP000757435"/>
    </source>
</evidence>
<dbReference type="EMBL" id="JAHHHD010000001">
    <property type="protein sequence ID" value="MBW4657308.1"/>
    <property type="molecule type" value="Genomic_DNA"/>
</dbReference>
<proteinExistence type="predicted"/>
<protein>
    <submittedName>
        <fullName evidence="2">Uncharacterized protein</fullName>
    </submittedName>
</protein>
<name>A0A951ULX5_9CYAN</name>
<reference evidence="2" key="1">
    <citation type="submission" date="2021-05" db="EMBL/GenBank/DDBJ databases">
        <authorList>
            <person name="Pietrasiak N."/>
            <person name="Ward R."/>
            <person name="Stajich J.E."/>
            <person name="Kurbessoian T."/>
        </authorList>
    </citation>
    <scope>NUCLEOTIDE SEQUENCE</scope>
    <source>
        <strain evidence="2">UHER 2000/2452</strain>
    </source>
</reference>
<accession>A0A951ULX5</accession>
<evidence type="ECO:0000256" key="1">
    <source>
        <dbReference type="SAM" id="MobiDB-lite"/>
    </source>
</evidence>
<dbReference type="Proteomes" id="UP000757435">
    <property type="component" value="Unassembled WGS sequence"/>
</dbReference>